<keyword evidence="8" id="KW-0206">Cytoskeleton</keyword>
<evidence type="ECO:0000256" key="4">
    <source>
        <dbReference type="ARBA" id="ARBA00022737"/>
    </source>
</evidence>
<dbReference type="InterPro" id="IPR032675">
    <property type="entry name" value="LRR_dom_sf"/>
</dbReference>
<dbReference type="PANTHER" id="PTHR45973:SF12">
    <property type="entry name" value="DYNEIN REGULATORY COMPLEX SUBUNIT 3"/>
    <property type="match status" value="1"/>
</dbReference>
<keyword evidence="13" id="KW-1185">Reference proteome</keyword>
<dbReference type="Proteomes" id="UP000261600">
    <property type="component" value="Unplaced"/>
</dbReference>
<sequence>MNWQSEPIVIDKKLLEQAVEHQTGCTAKAKGTHFNEMLYLNLQDKVYLYAEIVMIDNLWEFKSLAKLNLNNNFIERIWGLDCLVNLTWLDLSFNKIKRIEGLQSLRKLEMLNLSNNRISVIENMDKLEKLTHFSIANNLLGQLDNVLYLRRFKNLFNLTLCGNPATEEDRYIFFIAAYFPDLMCLDYKILNEKIVTAIKYKNALEEMRCEEQQKKQADDAEQSQKAELQLHTDAFVEFLNGSYLFKSMFDDDPAAETLQCMPEVADLFKFLDPTLTFEQKMVALCMKLFEVGLAEHKQREMEVTAFFSGHTETVKYYQQKASHILANFEQQHKERLQKLSDPDLLKVEINGGNDEINQLCKSLMSLEFPLISQVEVCAYLEDKYHQSLKKFAVATLEKVATDSLDEEEELDMTDDFIMLFTDRDTVMDVLATGHDNHLMKINDRETLLVTRLNAWKAALIKGIQDKELKLHRIRLSDIHRYADYLRKQLEEMQ</sequence>
<keyword evidence="2" id="KW-0963">Cytoplasm</keyword>
<name>A0A3Q3QD03_MONAL</name>
<evidence type="ECO:0000256" key="9">
    <source>
        <dbReference type="ARBA" id="ARBA00023273"/>
    </source>
</evidence>
<evidence type="ECO:0000256" key="1">
    <source>
        <dbReference type="ARBA" id="ARBA00004611"/>
    </source>
</evidence>
<evidence type="ECO:0000256" key="5">
    <source>
        <dbReference type="ARBA" id="ARBA00022846"/>
    </source>
</evidence>
<dbReference type="GO" id="GO:0005929">
    <property type="term" value="C:cilium"/>
    <property type="evidence" value="ECO:0007669"/>
    <property type="project" value="TreeGrafter"/>
</dbReference>
<keyword evidence="3" id="KW-0433">Leucine-rich repeat</keyword>
<dbReference type="Gene3D" id="3.80.10.10">
    <property type="entry name" value="Ribonuclease Inhibitor"/>
    <property type="match status" value="1"/>
</dbReference>
<evidence type="ECO:0000256" key="2">
    <source>
        <dbReference type="ARBA" id="ARBA00022490"/>
    </source>
</evidence>
<comment type="similarity">
    <text evidence="10">Belongs to the DRC3 family.</text>
</comment>
<accession>A0A3Q3QD03</accession>
<reference evidence="12" key="2">
    <citation type="submission" date="2025-09" db="UniProtKB">
        <authorList>
            <consortium name="Ensembl"/>
        </authorList>
    </citation>
    <scope>IDENTIFICATION</scope>
</reference>
<dbReference type="STRING" id="43700.ENSMALP00000009756"/>
<evidence type="ECO:0000256" key="11">
    <source>
        <dbReference type="ARBA" id="ARBA00040950"/>
    </source>
</evidence>
<dbReference type="PANTHER" id="PTHR45973">
    <property type="entry name" value="PROTEIN PHOSPHATASE 1 REGULATORY SUBUNIT SDS22-RELATED"/>
    <property type="match status" value="1"/>
</dbReference>
<dbReference type="SUPFAM" id="SSF52058">
    <property type="entry name" value="L domain-like"/>
    <property type="match status" value="1"/>
</dbReference>
<dbReference type="Pfam" id="PF14580">
    <property type="entry name" value="LRR_9"/>
    <property type="match status" value="1"/>
</dbReference>
<protein>
    <recommendedName>
        <fullName evidence="11">Dynein regulatory complex subunit 3</fullName>
    </recommendedName>
</protein>
<dbReference type="InterPro" id="IPR001611">
    <property type="entry name" value="Leu-rich_rpt"/>
</dbReference>
<reference evidence="12" key="1">
    <citation type="submission" date="2025-08" db="UniProtKB">
        <authorList>
            <consortium name="Ensembl"/>
        </authorList>
    </citation>
    <scope>IDENTIFICATION</scope>
</reference>
<keyword evidence="6" id="KW-0175">Coiled coil</keyword>
<keyword evidence="9" id="KW-0966">Cell projection</keyword>
<keyword evidence="4" id="KW-0677">Repeat</keyword>
<dbReference type="SMART" id="SM00365">
    <property type="entry name" value="LRR_SD22"/>
    <property type="match status" value="4"/>
</dbReference>
<dbReference type="InterPro" id="IPR050576">
    <property type="entry name" value="Cilia_flagella_integrity"/>
</dbReference>
<keyword evidence="5" id="KW-0282">Flagellum</keyword>
<evidence type="ECO:0000256" key="6">
    <source>
        <dbReference type="ARBA" id="ARBA00023054"/>
    </source>
</evidence>
<dbReference type="PROSITE" id="PS51450">
    <property type="entry name" value="LRR"/>
    <property type="match status" value="3"/>
</dbReference>
<evidence type="ECO:0000256" key="7">
    <source>
        <dbReference type="ARBA" id="ARBA00023069"/>
    </source>
</evidence>
<comment type="subcellular location">
    <subcellularLocation>
        <location evidence="1">Cytoplasm</location>
        <location evidence="1">Cytoskeleton</location>
        <location evidence="1">Flagellum axoneme</location>
    </subcellularLocation>
</comment>
<organism evidence="12 13">
    <name type="scientific">Monopterus albus</name>
    <name type="common">Swamp eel</name>
    <dbReference type="NCBI Taxonomy" id="43700"/>
    <lineage>
        <taxon>Eukaryota</taxon>
        <taxon>Metazoa</taxon>
        <taxon>Chordata</taxon>
        <taxon>Craniata</taxon>
        <taxon>Vertebrata</taxon>
        <taxon>Euteleostomi</taxon>
        <taxon>Actinopterygii</taxon>
        <taxon>Neopterygii</taxon>
        <taxon>Teleostei</taxon>
        <taxon>Neoteleostei</taxon>
        <taxon>Acanthomorphata</taxon>
        <taxon>Anabantaria</taxon>
        <taxon>Synbranchiformes</taxon>
        <taxon>Synbranchidae</taxon>
        <taxon>Monopterus</taxon>
    </lineage>
</organism>
<proteinExistence type="inferred from homology"/>
<evidence type="ECO:0000256" key="3">
    <source>
        <dbReference type="ARBA" id="ARBA00022614"/>
    </source>
</evidence>
<evidence type="ECO:0000256" key="10">
    <source>
        <dbReference type="ARBA" id="ARBA00038378"/>
    </source>
</evidence>
<evidence type="ECO:0000313" key="13">
    <source>
        <dbReference type="Proteomes" id="UP000261600"/>
    </source>
</evidence>
<evidence type="ECO:0000313" key="12">
    <source>
        <dbReference type="Ensembl" id="ENSMALP00000009756.1"/>
    </source>
</evidence>
<dbReference type="AlphaFoldDB" id="A0A3Q3QD03"/>
<dbReference type="Ensembl" id="ENSMALT00000009960.1">
    <property type="protein sequence ID" value="ENSMALP00000009756.1"/>
    <property type="gene ID" value="ENSMALG00000006906.1"/>
</dbReference>
<evidence type="ECO:0000256" key="8">
    <source>
        <dbReference type="ARBA" id="ARBA00023212"/>
    </source>
</evidence>
<keyword evidence="7" id="KW-0969">Cilium</keyword>